<proteinExistence type="inferred from homology"/>
<dbReference type="PANTHER" id="PTHR34041">
    <property type="entry name" value="PHOTOSYSTEM II REPAIR PROTEIN PSB27-H1, CHLOROPLASTIC"/>
    <property type="match status" value="1"/>
</dbReference>
<accession>A0A0C1VBE3</accession>
<dbReference type="Gene3D" id="1.20.58.810">
    <property type="entry name" value="Photosystem II Pbs27"/>
    <property type="match status" value="1"/>
</dbReference>
<keyword evidence="1" id="KW-0564">Palmitate</keyword>
<comment type="subcellular location">
    <subcellularLocation>
        <location evidence="1">Cellular thylakoid membrane</location>
        <topology evidence="1">Lipid-anchor</topology>
        <orientation evidence="1">Lumenal side</orientation>
    </subcellularLocation>
    <text evidence="1">Associated with PSII on the lumenal side of the thylakoid membrane.</text>
</comment>
<reference evidence="2" key="2">
    <citation type="journal article" date="2015" name="Genome Announc.">
        <title>Draft Genome Sequence of Filamentous Marine Cyanobacterium Lyngbya confervoides Strain BDU141951.</title>
        <authorList>
            <person name="Chandrababunaidu M.M."/>
            <person name="Sen D."/>
            <person name="Tripathy S."/>
        </authorList>
    </citation>
    <scope>NUCLEOTIDE SEQUENCE</scope>
    <source>
        <strain evidence="2">BDU141951</strain>
    </source>
</reference>
<reference evidence="2" key="3">
    <citation type="submission" date="2020-02" db="EMBL/GenBank/DDBJ databases">
        <authorList>
            <person name="Sarangi A.N."/>
            <person name="Ghosh S."/>
            <person name="Mukherjee M."/>
            <person name="Tripathy S."/>
        </authorList>
    </citation>
    <scope>NUCLEOTIDE SEQUENCE</scope>
    <source>
        <strain evidence="2">BDU141951</strain>
    </source>
</reference>
<dbReference type="GO" id="GO:0010206">
    <property type="term" value="P:photosystem II repair"/>
    <property type="evidence" value="ECO:0007669"/>
    <property type="project" value="UniProtKB-UniRule"/>
</dbReference>
<evidence type="ECO:0000256" key="1">
    <source>
        <dbReference type="HAMAP-Rule" id="MF_01481"/>
    </source>
</evidence>
<dbReference type="InterPro" id="IPR025585">
    <property type="entry name" value="PSII_Psb27"/>
</dbReference>
<name>A0A0C1VBE3_9CYAN</name>
<dbReference type="GO" id="GO:0031977">
    <property type="term" value="C:thylakoid lumen"/>
    <property type="evidence" value="ECO:0007669"/>
    <property type="project" value="UniProtKB-UniRule"/>
</dbReference>
<dbReference type="Pfam" id="PF13326">
    <property type="entry name" value="PSII_Pbs27"/>
    <property type="match status" value="1"/>
</dbReference>
<comment type="subunit">
    <text evidence="1">Monomer. Forms a complex with a monomeric, partially assembled PSII. This is probably the complex in which D1 is assembled and/or replaced.</text>
</comment>
<keyword evidence="1" id="KW-0449">Lipoprotein</keyword>
<keyword evidence="1" id="KW-0793">Thylakoid</keyword>
<dbReference type="GO" id="GO:0031676">
    <property type="term" value="C:plasma membrane-derived thylakoid membrane"/>
    <property type="evidence" value="ECO:0007669"/>
    <property type="project" value="UniProtKB-SubCell"/>
</dbReference>
<gene>
    <name evidence="1 2" type="primary">psb27</name>
    <name evidence="2" type="ORF">QQ91_024430</name>
</gene>
<comment type="similarity">
    <text evidence="1">Belongs to the Psb27 family.</text>
</comment>
<dbReference type="GO" id="GO:0010207">
    <property type="term" value="P:photosystem II assembly"/>
    <property type="evidence" value="ECO:0007669"/>
    <property type="project" value="UniProtKB-UniRule"/>
</dbReference>
<dbReference type="InterPro" id="IPR017488">
    <property type="entry name" value="PSII_Psb27_cyano_bac"/>
</dbReference>
<dbReference type="InterPro" id="IPR038450">
    <property type="entry name" value="PSII_Psb27_sf"/>
</dbReference>
<comment type="function">
    <text evidence="1">Plays a role in the repair and/or biogenesis of the calcium-manganese-oxide cluster on the lumenal face of the thylakoid membrane. Its presence in a photosystem II (PSII) preparation prevents binding of some small extrinsic subunits and thus assembly of calcium-manganese-oxide cluster.</text>
</comment>
<dbReference type="HAMAP" id="MF_01481">
    <property type="entry name" value="PSII_Psb27"/>
    <property type="match status" value="1"/>
</dbReference>
<organism evidence="2">
    <name type="scientific">Lyngbya confervoides BDU141951</name>
    <dbReference type="NCBI Taxonomy" id="1574623"/>
    <lineage>
        <taxon>Bacteria</taxon>
        <taxon>Bacillati</taxon>
        <taxon>Cyanobacteriota</taxon>
        <taxon>Cyanophyceae</taxon>
        <taxon>Oscillatoriophycideae</taxon>
        <taxon>Oscillatoriales</taxon>
        <taxon>Microcoleaceae</taxon>
        <taxon>Lyngbya</taxon>
    </lineage>
</organism>
<evidence type="ECO:0000313" key="2">
    <source>
        <dbReference type="EMBL" id="NEV70240.1"/>
    </source>
</evidence>
<dbReference type="PANTHER" id="PTHR34041:SF1">
    <property type="entry name" value="PHOTOSYSTEM II REPAIR PROTEIN PSB27-H1, CHLOROPLASTIC"/>
    <property type="match status" value="1"/>
</dbReference>
<dbReference type="PROSITE" id="PS51257">
    <property type="entry name" value="PROKAR_LIPOPROTEIN"/>
    <property type="match status" value="1"/>
</dbReference>
<dbReference type="AlphaFoldDB" id="A0A0C1VBE3"/>
<dbReference type="GO" id="GO:0009523">
    <property type="term" value="C:photosystem II"/>
    <property type="evidence" value="ECO:0007669"/>
    <property type="project" value="InterPro"/>
</dbReference>
<dbReference type="EMBL" id="JTHE02000003">
    <property type="protein sequence ID" value="NEV70240.1"/>
    <property type="molecule type" value="Genomic_DNA"/>
</dbReference>
<keyword evidence="1" id="KW-0472">Membrane</keyword>
<comment type="caution">
    <text evidence="2">The sequence shown here is derived from an EMBL/GenBank/DDBJ whole genome shotgun (WGS) entry which is preliminary data.</text>
</comment>
<keyword evidence="1" id="KW-0732">Signal</keyword>
<reference evidence="2" key="1">
    <citation type="submission" date="2014-11" db="EMBL/GenBank/DDBJ databases">
        <authorList>
            <person name="Malar M.C."/>
            <person name="Sen D."/>
            <person name="Tripathy S."/>
        </authorList>
    </citation>
    <scope>NUCLEOTIDE SEQUENCE</scope>
    <source>
        <strain evidence="2">BDU141951</strain>
    </source>
</reference>
<protein>
    <recommendedName>
        <fullName evidence="1">Photosystem II lipoprotein Psb27</fullName>
    </recommendedName>
    <alternativeName>
        <fullName evidence="1">Photosystem II 11 kDa protein</fullName>
    </alternativeName>
</protein>
<sequence length="134" mass="14753">MRQFMTRLLAIVLVAVVGLAGCSNAGVSGKMTGDYKQDTLTVVEELRTAINVAPDDPEKGTAEVNARNIINDYFSYYRRDNAIDGLSSFATLRTALNGLAGHYSSYPNRPIPEKLKKRLEQEFKQVEAALKRGA</sequence>
<dbReference type="NCBIfam" id="TIGR03044">
    <property type="entry name" value="PS_II_psb27"/>
    <property type="match status" value="1"/>
</dbReference>